<accession>A0A0F8AU10</accession>
<evidence type="ECO:0000313" key="2">
    <source>
        <dbReference type="EMBL" id="KKF38991.1"/>
    </source>
</evidence>
<feature type="compositionally biased region" description="Basic and acidic residues" evidence="1">
    <location>
        <begin position="197"/>
        <end position="226"/>
    </location>
</feature>
<evidence type="ECO:0000313" key="3">
    <source>
        <dbReference type="Proteomes" id="UP000053331"/>
    </source>
</evidence>
<feature type="region of interest" description="Disordered" evidence="1">
    <location>
        <begin position="146"/>
        <end position="238"/>
    </location>
</feature>
<sequence length="238" mass="25477">RLRPSEWRALGRGGRLSVSRSRLAASSPGEPASVGPALIGPTPRIVAVEPSIAPSAARSPYPYRDRPRIAARRRTRIGYVASSARNAAAVGSSVHVPTATARSAAAVERFRSRATAATAAVRIRSRSSRREAYPLGDPAVIRAIRSSRSAPGTVAGARRSGSPGSEIRRSRPRRLVRVPDPLHDGEGADQGDDDGGGVERGRDSAVYDRDEPDPDRRDADDREGAHYRSPPEVARSLW</sequence>
<name>A0A0F8AU10_9EURY</name>
<feature type="compositionally biased region" description="Acidic residues" evidence="1">
    <location>
        <begin position="187"/>
        <end position="196"/>
    </location>
</feature>
<dbReference type="EMBL" id="JNFH02000187">
    <property type="protein sequence ID" value="KKF38991.1"/>
    <property type="molecule type" value="Genomic_DNA"/>
</dbReference>
<protein>
    <submittedName>
        <fullName evidence="2">Uncharacterized protein</fullName>
    </submittedName>
</protein>
<organism evidence="2 3">
    <name type="scientific">Halorubrum saccharovorum</name>
    <dbReference type="NCBI Taxonomy" id="2248"/>
    <lineage>
        <taxon>Archaea</taxon>
        <taxon>Methanobacteriati</taxon>
        <taxon>Methanobacteriota</taxon>
        <taxon>Stenosarchaea group</taxon>
        <taxon>Halobacteria</taxon>
        <taxon>Halobacteriales</taxon>
        <taxon>Haloferacaceae</taxon>
        <taxon>Halorubrum</taxon>
    </lineage>
</organism>
<dbReference type="AlphaFoldDB" id="A0A0F8AU10"/>
<comment type="caution">
    <text evidence="2">The sequence shown here is derived from an EMBL/GenBank/DDBJ whole genome shotgun (WGS) entry which is preliminary data.</text>
</comment>
<feature type="region of interest" description="Disordered" evidence="1">
    <location>
        <begin position="1"/>
        <end position="39"/>
    </location>
</feature>
<gene>
    <name evidence="2" type="ORF">FK85_32190</name>
</gene>
<keyword evidence="3" id="KW-1185">Reference proteome</keyword>
<reference evidence="2 3" key="1">
    <citation type="journal article" date="2015" name="Genome Announc.">
        <title>Draft genome sequence of a Halorubrum H3 strain isolated from the burlinskoye salt lake (Altai Krai, Russia).</title>
        <authorList>
            <person name="Rozanov A.S."/>
            <person name="Bryanskaya A.V."/>
            <person name="Malup T.K."/>
            <person name="Kotenko A.V."/>
            <person name="Peltek S.E."/>
        </authorList>
    </citation>
    <scope>NUCLEOTIDE SEQUENCE [LARGE SCALE GENOMIC DNA]</scope>
    <source>
        <strain evidence="2 3">H3</strain>
    </source>
</reference>
<proteinExistence type="predicted"/>
<dbReference type="RefSeq" id="WP_394298134.1">
    <property type="nucleotide sequence ID" value="NZ_JNFH02000187.1"/>
</dbReference>
<dbReference type="Proteomes" id="UP000053331">
    <property type="component" value="Unassembled WGS sequence"/>
</dbReference>
<evidence type="ECO:0000256" key="1">
    <source>
        <dbReference type="SAM" id="MobiDB-lite"/>
    </source>
</evidence>
<feature type="non-terminal residue" evidence="2">
    <location>
        <position position="1"/>
    </location>
</feature>
<feature type="compositionally biased region" description="Low complexity" evidence="1">
    <location>
        <begin position="15"/>
        <end position="27"/>
    </location>
</feature>